<evidence type="ECO:0000313" key="12">
    <source>
        <dbReference type="Proteomes" id="UP001603013"/>
    </source>
</evidence>
<evidence type="ECO:0000256" key="5">
    <source>
        <dbReference type="ARBA" id="ARBA00022989"/>
    </source>
</evidence>
<keyword evidence="5 8" id="KW-1133">Transmembrane helix</keyword>
<dbReference type="SMART" id="SM00382">
    <property type="entry name" value="AAA"/>
    <property type="match status" value="1"/>
</dbReference>
<gene>
    <name evidence="11" type="ORF">ACF05T_29330</name>
</gene>
<keyword evidence="6 8" id="KW-0472">Membrane</keyword>
<dbReference type="InterPro" id="IPR017871">
    <property type="entry name" value="ABC_transporter-like_CS"/>
</dbReference>
<keyword evidence="3" id="KW-0547">Nucleotide-binding</keyword>
<dbReference type="InterPro" id="IPR027417">
    <property type="entry name" value="P-loop_NTPase"/>
</dbReference>
<dbReference type="InterPro" id="IPR036640">
    <property type="entry name" value="ABC1_TM_sf"/>
</dbReference>
<protein>
    <submittedName>
        <fullName evidence="11">ABC transporter ATP-binding protein</fullName>
    </submittedName>
</protein>
<evidence type="ECO:0000259" key="9">
    <source>
        <dbReference type="PROSITE" id="PS50893"/>
    </source>
</evidence>
<keyword evidence="4 11" id="KW-0067">ATP-binding</keyword>
<evidence type="ECO:0000256" key="2">
    <source>
        <dbReference type="ARBA" id="ARBA00022692"/>
    </source>
</evidence>
<dbReference type="SUPFAM" id="SSF90123">
    <property type="entry name" value="ABC transporter transmembrane region"/>
    <property type="match status" value="1"/>
</dbReference>
<accession>A0ABW6YL05</accession>
<keyword evidence="2 8" id="KW-0812">Transmembrane</keyword>
<dbReference type="InterPro" id="IPR011527">
    <property type="entry name" value="ABC1_TM_dom"/>
</dbReference>
<dbReference type="InterPro" id="IPR003439">
    <property type="entry name" value="ABC_transporter-like_ATP-bd"/>
</dbReference>
<evidence type="ECO:0000256" key="3">
    <source>
        <dbReference type="ARBA" id="ARBA00022741"/>
    </source>
</evidence>
<dbReference type="PROSITE" id="PS00211">
    <property type="entry name" value="ABC_TRANSPORTER_1"/>
    <property type="match status" value="1"/>
</dbReference>
<evidence type="ECO:0000256" key="4">
    <source>
        <dbReference type="ARBA" id="ARBA00022840"/>
    </source>
</evidence>
<evidence type="ECO:0000256" key="8">
    <source>
        <dbReference type="SAM" id="Phobius"/>
    </source>
</evidence>
<name>A0ABW6YL05_9ACTN</name>
<feature type="transmembrane region" description="Helical" evidence="8">
    <location>
        <begin position="60"/>
        <end position="81"/>
    </location>
</feature>
<reference evidence="11 12" key="1">
    <citation type="submission" date="2024-10" db="EMBL/GenBank/DDBJ databases">
        <title>The Natural Products Discovery Center: Release of the First 8490 Sequenced Strains for Exploring Actinobacteria Biosynthetic Diversity.</title>
        <authorList>
            <person name="Kalkreuter E."/>
            <person name="Kautsar S.A."/>
            <person name="Yang D."/>
            <person name="Bader C.D."/>
            <person name="Teijaro C.N."/>
            <person name="Fluegel L."/>
            <person name="Davis C.M."/>
            <person name="Simpson J.R."/>
            <person name="Lauterbach L."/>
            <person name="Steele A.D."/>
            <person name="Gui C."/>
            <person name="Meng S."/>
            <person name="Li G."/>
            <person name="Viehrig K."/>
            <person name="Ye F."/>
            <person name="Su P."/>
            <person name="Kiefer A.F."/>
            <person name="Nichols A."/>
            <person name="Cepeda A.J."/>
            <person name="Yan W."/>
            <person name="Fan B."/>
            <person name="Jiang Y."/>
            <person name="Adhikari A."/>
            <person name="Zheng C.-J."/>
            <person name="Schuster L."/>
            <person name="Cowan T.M."/>
            <person name="Smanski M.J."/>
            <person name="Chevrette M.G."/>
            <person name="De Carvalho L.P.S."/>
            <person name="Shen B."/>
        </authorList>
    </citation>
    <scope>NUCLEOTIDE SEQUENCE [LARGE SCALE GENOMIC DNA]</scope>
    <source>
        <strain evidence="11 12">NPDC015755</strain>
    </source>
</reference>
<organism evidence="11 12">
    <name type="scientific">Streptomyces lateritius</name>
    <dbReference type="NCBI Taxonomy" id="67313"/>
    <lineage>
        <taxon>Bacteria</taxon>
        <taxon>Bacillati</taxon>
        <taxon>Actinomycetota</taxon>
        <taxon>Actinomycetes</taxon>
        <taxon>Kitasatosporales</taxon>
        <taxon>Streptomycetaceae</taxon>
        <taxon>Streptomyces</taxon>
    </lineage>
</organism>
<feature type="transmembrane region" description="Helical" evidence="8">
    <location>
        <begin position="243"/>
        <end position="262"/>
    </location>
</feature>
<dbReference type="InterPro" id="IPR039421">
    <property type="entry name" value="Type_1_exporter"/>
</dbReference>
<evidence type="ECO:0000313" key="11">
    <source>
        <dbReference type="EMBL" id="MFF8280142.1"/>
    </source>
</evidence>
<dbReference type="SUPFAM" id="SSF52540">
    <property type="entry name" value="P-loop containing nucleoside triphosphate hydrolases"/>
    <property type="match status" value="1"/>
</dbReference>
<feature type="domain" description="ABC transporter" evidence="9">
    <location>
        <begin position="333"/>
        <end position="570"/>
    </location>
</feature>
<evidence type="ECO:0000256" key="6">
    <source>
        <dbReference type="ARBA" id="ARBA00023136"/>
    </source>
</evidence>
<feature type="transmembrane region" description="Helical" evidence="8">
    <location>
        <begin position="133"/>
        <end position="154"/>
    </location>
</feature>
<keyword evidence="12" id="KW-1185">Reference proteome</keyword>
<dbReference type="PANTHER" id="PTHR43394">
    <property type="entry name" value="ATP-DEPENDENT PERMEASE MDL1, MITOCHONDRIAL"/>
    <property type="match status" value="1"/>
</dbReference>
<dbReference type="RefSeq" id="WP_391937041.1">
    <property type="nucleotide sequence ID" value="NZ_JBIBSM010000019.1"/>
</dbReference>
<evidence type="ECO:0000256" key="7">
    <source>
        <dbReference type="SAM" id="MobiDB-lite"/>
    </source>
</evidence>
<dbReference type="PANTHER" id="PTHR43394:SF1">
    <property type="entry name" value="ATP-BINDING CASSETTE SUB-FAMILY B MEMBER 10, MITOCHONDRIAL"/>
    <property type="match status" value="1"/>
</dbReference>
<dbReference type="Gene3D" id="1.20.1560.10">
    <property type="entry name" value="ABC transporter type 1, transmembrane domain"/>
    <property type="match status" value="1"/>
</dbReference>
<feature type="domain" description="ABC transmembrane type-1" evidence="10">
    <location>
        <begin position="23"/>
        <end position="288"/>
    </location>
</feature>
<feature type="transmembrane region" description="Helical" evidence="8">
    <location>
        <begin position="282"/>
        <end position="300"/>
    </location>
</feature>
<sequence>MASTTGSDRLLRSAVRHTAGTTALLLACQVAGAACSLALPALAGRTLDLLLHQRPGAGTWLVWVAVLLAAEILLETAAVLLTQLTNARATAWIRLRALTGLLGTAPNRAASHSGGDVAARLCVNATDSGTAPAALATSVSCVLAPAGALVALVLIDPWTAAVFVAGLPLLLLLLRTFAHQSSDTVGRYQQAQGAIAARLAEALSGARTIAAADTVRREQDRILAPLKDMARHGTRMWLVHGRAVARSGVLLPLLTTAVVAVAGTRLAAGQVSVGELLAASRYAALAAGIGGIAAPLGTLVRSRSAGRRTAELADLPQMPHGSAVLPADGPGALELRGVRVVRDGVALITDVTLTIDGGSTVAVVGRSGAGKSTLAAVAGRLTDPDAGRVLLDGIDLAELTHTQLRQATAYAFARPAFDGAAATVGSGLAAGIGPGRSPATAAQVSRAARAASADTFIRLLPQGYDTPLDDAPLSGGESQRLGLARAFINTGRLMILDDATSSLDTATERQVELALSTSLRPCTKLIVAHRVSTAARADRVVWLEAGRVRRLAPHARLWQDPDYRAVFLAEASLPSAPPPSTGAGAGTGTGAGVPVSPASPTPPLPAPPPAPVAAQRSGPAGPPTRNGLGTGQ</sequence>
<comment type="caution">
    <text evidence="11">The sequence shown here is derived from an EMBL/GenBank/DDBJ whole genome shotgun (WGS) entry which is preliminary data.</text>
</comment>
<dbReference type="Pfam" id="PF00005">
    <property type="entry name" value="ABC_tran"/>
    <property type="match status" value="1"/>
</dbReference>
<feature type="region of interest" description="Disordered" evidence="7">
    <location>
        <begin position="575"/>
        <end position="632"/>
    </location>
</feature>
<dbReference type="Pfam" id="PF00664">
    <property type="entry name" value="ABC_membrane"/>
    <property type="match status" value="1"/>
</dbReference>
<dbReference type="EMBL" id="JBIBSM010000019">
    <property type="protein sequence ID" value="MFF8280142.1"/>
    <property type="molecule type" value="Genomic_DNA"/>
</dbReference>
<dbReference type="Proteomes" id="UP001603013">
    <property type="component" value="Unassembled WGS sequence"/>
</dbReference>
<evidence type="ECO:0000259" key="10">
    <source>
        <dbReference type="PROSITE" id="PS50929"/>
    </source>
</evidence>
<dbReference type="Gene3D" id="3.40.50.300">
    <property type="entry name" value="P-loop containing nucleotide triphosphate hydrolases"/>
    <property type="match status" value="1"/>
</dbReference>
<evidence type="ECO:0000256" key="1">
    <source>
        <dbReference type="ARBA" id="ARBA00004651"/>
    </source>
</evidence>
<dbReference type="PROSITE" id="PS50929">
    <property type="entry name" value="ABC_TM1F"/>
    <property type="match status" value="1"/>
</dbReference>
<dbReference type="GO" id="GO:0005524">
    <property type="term" value="F:ATP binding"/>
    <property type="evidence" value="ECO:0007669"/>
    <property type="project" value="UniProtKB-KW"/>
</dbReference>
<feature type="transmembrane region" description="Helical" evidence="8">
    <location>
        <begin position="160"/>
        <end position="178"/>
    </location>
</feature>
<proteinExistence type="predicted"/>
<dbReference type="PROSITE" id="PS50893">
    <property type="entry name" value="ABC_TRANSPORTER_2"/>
    <property type="match status" value="1"/>
</dbReference>
<comment type="subcellular location">
    <subcellularLocation>
        <location evidence="1">Cell membrane</location>
        <topology evidence="1">Multi-pass membrane protein</topology>
    </subcellularLocation>
</comment>
<feature type="compositionally biased region" description="Pro residues" evidence="7">
    <location>
        <begin position="597"/>
        <end position="611"/>
    </location>
</feature>
<dbReference type="InterPro" id="IPR003593">
    <property type="entry name" value="AAA+_ATPase"/>
</dbReference>